<evidence type="ECO:0000256" key="1">
    <source>
        <dbReference type="SAM" id="Coils"/>
    </source>
</evidence>
<feature type="coiled-coil region" evidence="1">
    <location>
        <begin position="47"/>
        <end position="74"/>
    </location>
</feature>
<comment type="caution">
    <text evidence="2">The sequence shown here is derived from an EMBL/GenBank/DDBJ whole genome shotgun (WGS) entry which is preliminary data.</text>
</comment>
<protein>
    <submittedName>
        <fullName evidence="2">Uncharacterized protein</fullName>
    </submittedName>
</protein>
<gene>
    <name evidence="2" type="ORF">S01H4_16675</name>
</gene>
<reference evidence="2" key="1">
    <citation type="journal article" date="2014" name="Front. Microbiol.">
        <title>High frequency of phylogenetically diverse reductive dehalogenase-homologous genes in deep subseafloor sedimentary metagenomes.</title>
        <authorList>
            <person name="Kawai M."/>
            <person name="Futagami T."/>
            <person name="Toyoda A."/>
            <person name="Takaki Y."/>
            <person name="Nishi S."/>
            <person name="Hori S."/>
            <person name="Arai W."/>
            <person name="Tsubouchi T."/>
            <person name="Morono Y."/>
            <person name="Uchiyama I."/>
            <person name="Ito T."/>
            <person name="Fujiyama A."/>
            <person name="Inagaki F."/>
            <person name="Takami H."/>
        </authorList>
    </citation>
    <scope>NUCLEOTIDE SEQUENCE</scope>
    <source>
        <strain evidence="2">Expedition CK06-06</strain>
    </source>
</reference>
<accession>X0YJH8</accession>
<evidence type="ECO:0000313" key="2">
    <source>
        <dbReference type="EMBL" id="GAG56130.1"/>
    </source>
</evidence>
<dbReference type="EMBL" id="BART01007315">
    <property type="protein sequence ID" value="GAG56130.1"/>
    <property type="molecule type" value="Genomic_DNA"/>
</dbReference>
<organism evidence="2">
    <name type="scientific">marine sediment metagenome</name>
    <dbReference type="NCBI Taxonomy" id="412755"/>
    <lineage>
        <taxon>unclassified sequences</taxon>
        <taxon>metagenomes</taxon>
        <taxon>ecological metagenomes</taxon>
    </lineage>
</organism>
<sequence>MALQIEDLEVSVSKIMDKLWNITVTLKCTDNSIEVLNQSFSVHYKSGQNAEAKVKQLLAEMQKAIDDFKDEQQLLDSSALATAMTWLQNNLEV</sequence>
<proteinExistence type="predicted"/>
<name>X0YJH8_9ZZZZ</name>
<dbReference type="AlphaFoldDB" id="X0YJH8"/>
<keyword evidence="1" id="KW-0175">Coiled coil</keyword>